<keyword evidence="1" id="KW-0812">Transmembrane</keyword>
<dbReference type="AlphaFoldDB" id="A0A8J3L4S1"/>
<protein>
    <submittedName>
        <fullName evidence="2">Membrane protein</fullName>
    </submittedName>
</protein>
<reference evidence="2" key="1">
    <citation type="submission" date="2021-01" db="EMBL/GenBank/DDBJ databases">
        <title>Whole genome shotgun sequence of Catellatospora methionotrophica NBRC 14553.</title>
        <authorList>
            <person name="Komaki H."/>
            <person name="Tamura T."/>
        </authorList>
    </citation>
    <scope>NUCLEOTIDE SEQUENCE</scope>
    <source>
        <strain evidence="2">NBRC 14553</strain>
    </source>
</reference>
<keyword evidence="1" id="KW-0472">Membrane</keyword>
<feature type="transmembrane region" description="Helical" evidence="1">
    <location>
        <begin position="21"/>
        <end position="43"/>
    </location>
</feature>
<feature type="transmembrane region" description="Helical" evidence="1">
    <location>
        <begin position="55"/>
        <end position="73"/>
    </location>
</feature>
<evidence type="ECO:0000313" key="3">
    <source>
        <dbReference type="Proteomes" id="UP000660339"/>
    </source>
</evidence>
<dbReference type="Proteomes" id="UP000660339">
    <property type="component" value="Unassembled WGS sequence"/>
</dbReference>
<feature type="transmembrane region" description="Helical" evidence="1">
    <location>
        <begin position="94"/>
        <end position="118"/>
    </location>
</feature>
<comment type="caution">
    <text evidence="2">The sequence shown here is derived from an EMBL/GenBank/DDBJ whole genome shotgun (WGS) entry which is preliminary data.</text>
</comment>
<dbReference type="EMBL" id="BONJ01000011">
    <property type="protein sequence ID" value="GIG14378.1"/>
    <property type="molecule type" value="Genomic_DNA"/>
</dbReference>
<organism evidence="2 3">
    <name type="scientific">Catellatospora methionotrophica</name>
    <dbReference type="NCBI Taxonomy" id="121620"/>
    <lineage>
        <taxon>Bacteria</taxon>
        <taxon>Bacillati</taxon>
        <taxon>Actinomycetota</taxon>
        <taxon>Actinomycetes</taxon>
        <taxon>Micromonosporales</taxon>
        <taxon>Micromonosporaceae</taxon>
        <taxon>Catellatospora</taxon>
    </lineage>
</organism>
<dbReference type="InterPro" id="IPR021517">
    <property type="entry name" value="DUF3180"/>
</dbReference>
<accession>A0A8J3L4S1</accession>
<feature type="transmembrane region" description="Helical" evidence="1">
    <location>
        <begin position="138"/>
        <end position="158"/>
    </location>
</feature>
<sequence>MWTELSQPPMPEPRLQPTNPATLIVAGLGSAAVAWLIISTWYFDLATLPFLGRNGWLPAFTLLALAIVEFALAQQTRARLEAKPGRERVEPLAVARYAVLAKASSLAGAIFAGFAAGLSLWLFIDGQQRQLAAVSRDLPAALTSLACSLALLGAALWLERACRVPNNPEDDKPDIK</sequence>
<keyword evidence="3" id="KW-1185">Reference proteome</keyword>
<dbReference type="Pfam" id="PF11377">
    <property type="entry name" value="DUF3180"/>
    <property type="match status" value="1"/>
</dbReference>
<gene>
    <name evidence="2" type="ORF">Cme02nite_27100</name>
</gene>
<name>A0A8J3L4S1_9ACTN</name>
<evidence type="ECO:0000256" key="1">
    <source>
        <dbReference type="SAM" id="Phobius"/>
    </source>
</evidence>
<proteinExistence type="predicted"/>
<keyword evidence="1" id="KW-1133">Transmembrane helix</keyword>
<evidence type="ECO:0000313" key="2">
    <source>
        <dbReference type="EMBL" id="GIG14378.1"/>
    </source>
</evidence>